<dbReference type="Proteomes" id="UP001232063">
    <property type="component" value="Unassembled WGS sequence"/>
</dbReference>
<keyword evidence="2" id="KW-1185">Reference proteome</keyword>
<reference evidence="1" key="1">
    <citation type="submission" date="2023-05" db="EMBL/GenBank/DDBJ databases">
        <authorList>
            <person name="Zhang X."/>
        </authorList>
    </citation>
    <scope>NUCLEOTIDE SEQUENCE</scope>
    <source>
        <strain evidence="1">BD1B2-1</strain>
    </source>
</reference>
<accession>A0AAE3R8D6</accession>
<evidence type="ECO:0008006" key="3">
    <source>
        <dbReference type="Google" id="ProtNLM"/>
    </source>
</evidence>
<name>A0AAE3R8D6_9BACT</name>
<organism evidence="1 2">
    <name type="scientific">Xanthocytophaga agilis</name>
    <dbReference type="NCBI Taxonomy" id="3048010"/>
    <lineage>
        <taxon>Bacteria</taxon>
        <taxon>Pseudomonadati</taxon>
        <taxon>Bacteroidota</taxon>
        <taxon>Cytophagia</taxon>
        <taxon>Cytophagales</taxon>
        <taxon>Rhodocytophagaceae</taxon>
        <taxon>Xanthocytophaga</taxon>
    </lineage>
</organism>
<comment type="caution">
    <text evidence="1">The sequence shown here is derived from an EMBL/GenBank/DDBJ whole genome shotgun (WGS) entry which is preliminary data.</text>
</comment>
<gene>
    <name evidence="1" type="ORF">QNI22_30990</name>
</gene>
<dbReference type="RefSeq" id="WP_314516917.1">
    <property type="nucleotide sequence ID" value="NZ_JASJOU010000014.1"/>
</dbReference>
<sequence>MLSPKPRLLLVGLEPPEVTAITSQLDCLTVVYEHLPLSKLVDGNLYVESRLHPGTFLKVDKVIYHGIFENDFDFLTLLALWNGPCLPDAGGMMDCRLRHSGLVRALRVTKFGDIPRGMSLTSGEWHAQQPTVAKWSNWHCGENKARIQDTWTSPDEITVYEPFIEGDAVRIMLIGDKVWQIHLKGEDWLKSIHHPDAAQMLVDSDLEEDAKRLANYFHFQIVGIDYMIGIDGKKYLLEVNHIPNVTVFPFVREAFIDFAIQWVKQ</sequence>
<dbReference type="AlphaFoldDB" id="A0AAE3R8D6"/>
<dbReference type="EMBL" id="JASJOU010000014">
    <property type="protein sequence ID" value="MDJ1505130.1"/>
    <property type="molecule type" value="Genomic_DNA"/>
</dbReference>
<evidence type="ECO:0000313" key="1">
    <source>
        <dbReference type="EMBL" id="MDJ1505130.1"/>
    </source>
</evidence>
<protein>
    <recommendedName>
        <fullName evidence="3">ATP-grasp fold RimK-type domain-containing protein</fullName>
    </recommendedName>
</protein>
<proteinExistence type="predicted"/>
<evidence type="ECO:0000313" key="2">
    <source>
        <dbReference type="Proteomes" id="UP001232063"/>
    </source>
</evidence>
<dbReference type="SUPFAM" id="SSF56059">
    <property type="entry name" value="Glutathione synthetase ATP-binding domain-like"/>
    <property type="match status" value="1"/>
</dbReference>
<dbReference type="Gene3D" id="3.30.470.20">
    <property type="entry name" value="ATP-grasp fold, B domain"/>
    <property type="match status" value="1"/>
</dbReference>